<dbReference type="Proteomes" id="UP000015350">
    <property type="component" value="Unassembled WGS sequence"/>
</dbReference>
<feature type="transmembrane region" description="Helical" evidence="1">
    <location>
        <begin position="12"/>
        <end position="31"/>
    </location>
</feature>
<reference evidence="2 3" key="1">
    <citation type="submission" date="2013-04" db="EMBL/GenBank/DDBJ databases">
        <authorList>
            <person name="Kuznetsov B."/>
            <person name="Ivanovsky R."/>
        </authorList>
    </citation>
    <scope>NUCLEOTIDE SEQUENCE [LARGE SCALE GENOMIC DNA]</scope>
    <source>
        <strain evidence="2 3">MGU-K5</strain>
    </source>
</reference>
<keyword evidence="1" id="KW-0472">Membrane</keyword>
<keyword evidence="1" id="KW-1133">Transmembrane helix</keyword>
<dbReference type="InterPro" id="IPR032126">
    <property type="entry name" value="LydA_holin"/>
</dbReference>
<name>S9SB97_MAGFU</name>
<proteinExistence type="predicted"/>
<dbReference type="STRING" id="1316936.K678_11241"/>
<evidence type="ECO:0000313" key="2">
    <source>
        <dbReference type="EMBL" id="EPY01368.1"/>
    </source>
</evidence>
<accession>S9SB97</accession>
<evidence type="ECO:0000256" key="1">
    <source>
        <dbReference type="SAM" id="Phobius"/>
    </source>
</evidence>
<sequence length="117" mass="12383">MPLSIIPDWLRAAGAALGLIVASVLAGRLAWHADQVRRGHRRLWSREMFLEAPTIGAMALLTWALVDYLALSPGQAAGVGVVLGWLGPRGLEIVVVRVWRSRTAAIPPTPGGETGAG</sequence>
<evidence type="ECO:0008006" key="4">
    <source>
        <dbReference type="Google" id="ProtNLM"/>
    </source>
</evidence>
<evidence type="ECO:0000313" key="3">
    <source>
        <dbReference type="Proteomes" id="UP000015350"/>
    </source>
</evidence>
<gene>
    <name evidence="2" type="ORF">K678_11241</name>
</gene>
<dbReference type="eggNOG" id="ENOG50338G6">
    <property type="taxonomic scope" value="Bacteria"/>
</dbReference>
<dbReference type="AlphaFoldDB" id="S9SB97"/>
<dbReference type="EMBL" id="AQPH01000042">
    <property type="protein sequence ID" value="EPY01368.1"/>
    <property type="molecule type" value="Genomic_DNA"/>
</dbReference>
<dbReference type="Pfam" id="PF16083">
    <property type="entry name" value="Phage_holin_3_3"/>
    <property type="match status" value="1"/>
</dbReference>
<protein>
    <recommendedName>
        <fullName evidence="4">LydA holin phage, holin superfamily III</fullName>
    </recommendedName>
</protein>
<dbReference type="RefSeq" id="WP_021132561.1">
    <property type="nucleotide sequence ID" value="NZ_AQPH01000042.1"/>
</dbReference>
<organism evidence="2 3">
    <name type="scientific">Magnetospirillum fulvum MGU-K5</name>
    <dbReference type="NCBI Taxonomy" id="1316936"/>
    <lineage>
        <taxon>Bacteria</taxon>
        <taxon>Pseudomonadati</taxon>
        <taxon>Pseudomonadota</taxon>
        <taxon>Alphaproteobacteria</taxon>
        <taxon>Rhodospirillales</taxon>
        <taxon>Rhodospirillaceae</taxon>
        <taxon>Magnetospirillum</taxon>
    </lineage>
</organism>
<comment type="caution">
    <text evidence="2">The sequence shown here is derived from an EMBL/GenBank/DDBJ whole genome shotgun (WGS) entry which is preliminary data.</text>
</comment>
<keyword evidence="1" id="KW-0812">Transmembrane</keyword>